<dbReference type="AlphaFoldDB" id="C5NWI8"/>
<dbReference type="Proteomes" id="UP000006004">
    <property type="component" value="Unassembled WGS sequence"/>
</dbReference>
<dbReference type="GeneID" id="93288672"/>
<dbReference type="Pfam" id="PF05704">
    <property type="entry name" value="Caps_synth"/>
    <property type="match status" value="1"/>
</dbReference>
<evidence type="ECO:0000313" key="1">
    <source>
        <dbReference type="EMBL" id="EER68513.1"/>
    </source>
</evidence>
<dbReference type="EMBL" id="ACDZ02000009">
    <property type="protein sequence ID" value="EER68513.1"/>
    <property type="molecule type" value="Genomic_DNA"/>
</dbReference>
<dbReference type="eggNOG" id="COG3774">
    <property type="taxonomic scope" value="Bacteria"/>
</dbReference>
<reference evidence="1" key="2">
    <citation type="submission" date="2009-06" db="EMBL/GenBank/DDBJ databases">
        <authorList>
            <person name="Sebastian Y."/>
            <person name="Madupu R."/>
            <person name="Durkin A.S."/>
            <person name="Torralba M."/>
            <person name="Methe B."/>
            <person name="Sutton G.G."/>
            <person name="Strausberg R.L."/>
            <person name="Nelson K.E."/>
        </authorList>
    </citation>
    <scope>NUCLEOTIDE SEQUENCE [LARGE SCALE GENOMIC DNA]</scope>
    <source>
        <strain evidence="1">ATCC 10379</strain>
    </source>
</reference>
<keyword evidence="2" id="KW-1185">Reference proteome</keyword>
<name>C5NWI8_9BACL</name>
<gene>
    <name evidence="1" type="ORF">GEMHA0001_1128</name>
</gene>
<dbReference type="OrthoDB" id="2376918at2"/>
<dbReference type="InterPro" id="IPR008441">
    <property type="entry name" value="AfumC-like_glycosyl_Trfase"/>
</dbReference>
<organism evidence="1 2">
    <name type="scientific">Gemella haemolysans ATCC 10379</name>
    <dbReference type="NCBI Taxonomy" id="546270"/>
    <lineage>
        <taxon>Bacteria</taxon>
        <taxon>Bacillati</taxon>
        <taxon>Bacillota</taxon>
        <taxon>Bacilli</taxon>
        <taxon>Bacillales</taxon>
        <taxon>Gemellaceae</taxon>
        <taxon>Gemella</taxon>
    </lineage>
</organism>
<reference evidence="1" key="1">
    <citation type="submission" date="2009-01" db="EMBL/GenBank/DDBJ databases">
        <authorList>
            <person name="Fulton L."/>
            <person name="Clifton S."/>
            <person name="Chinwalla A.T."/>
            <person name="Mitreva M."/>
            <person name="Sodergren E."/>
            <person name="Weinstock G."/>
            <person name="Clifton S."/>
            <person name="Dooling D.J."/>
            <person name="Fulton B."/>
            <person name="Minx P."/>
            <person name="Pepin K.H."/>
            <person name="Johnson M."/>
            <person name="Bhonagiri V."/>
            <person name="Nash W.E."/>
            <person name="Mardis E.R."/>
            <person name="Wilson R.K."/>
        </authorList>
    </citation>
    <scope>NUCLEOTIDE SEQUENCE [LARGE SCALE GENOMIC DNA]</scope>
    <source>
        <strain evidence="1">ATCC 10379</strain>
    </source>
</reference>
<accession>C5NWI8</accession>
<sequence length="323" mass="38890">MKKVEKVLKEYLFLKKNFSIKIANNKLLEKFIVRLTNYSYFGKTVTNFYNKKHADILKFLEINLSDFLSSYTYKNSGTYENEKRTKIFSLWLQGYELAPELVKRTIDSQKNYASKFGYEYILLDQTNLYEYVKLPTHIVKKYQEKKIDFIKYSDIIRTVLLSNYGGVWLDATIYMDSEKKLGYLDENFYTIRASGKEKYPKYITNGRWALFCLSEKKDGAVCNFLKEIQFEYFKKFDAPVDYFLIDYLMELGYRTNSHVRKEIDSVIYNNKNLYYLVDNFSNKYNEKEWKEILEDTRIFKCSYKVSVDNKKNSFYHMLLERRL</sequence>
<comment type="caution">
    <text evidence="1">The sequence shown here is derived from an EMBL/GenBank/DDBJ whole genome shotgun (WGS) entry which is preliminary data.</text>
</comment>
<dbReference type="InterPro" id="IPR029044">
    <property type="entry name" value="Nucleotide-diphossugar_trans"/>
</dbReference>
<dbReference type="GO" id="GO:0016757">
    <property type="term" value="F:glycosyltransferase activity"/>
    <property type="evidence" value="ECO:0007669"/>
    <property type="project" value="InterPro"/>
</dbReference>
<evidence type="ECO:0000313" key="2">
    <source>
        <dbReference type="Proteomes" id="UP000006004"/>
    </source>
</evidence>
<proteinExistence type="predicted"/>
<protein>
    <submittedName>
        <fullName evidence="1">Capsular polysaccharide synthesis protein</fullName>
    </submittedName>
</protein>
<dbReference type="RefSeq" id="WP_003144611.1">
    <property type="nucleotide sequence ID" value="NZ_ACDZ02000009.1"/>
</dbReference>
<dbReference type="SUPFAM" id="SSF53448">
    <property type="entry name" value="Nucleotide-diphospho-sugar transferases"/>
    <property type="match status" value="1"/>
</dbReference>